<accession>A0A7S0N1M6</accession>
<proteinExistence type="predicted"/>
<name>A0A7S0N1M6_9CHLO</name>
<gene>
    <name evidence="1" type="ORF">POBO1169_LOCUS4974</name>
</gene>
<organism evidence="1">
    <name type="scientific">Pyramimonas obovata</name>
    <dbReference type="NCBI Taxonomy" id="1411642"/>
    <lineage>
        <taxon>Eukaryota</taxon>
        <taxon>Viridiplantae</taxon>
        <taxon>Chlorophyta</taxon>
        <taxon>Pyramimonadophyceae</taxon>
        <taxon>Pyramimonadales</taxon>
        <taxon>Pyramimonadaceae</taxon>
        <taxon>Pyramimonas</taxon>
        <taxon>Pyramimonas incertae sedis</taxon>
    </lineage>
</organism>
<dbReference type="EMBL" id="HBFA01009439">
    <property type="protein sequence ID" value="CAD8657544.1"/>
    <property type="molecule type" value="Transcribed_RNA"/>
</dbReference>
<protein>
    <submittedName>
        <fullName evidence="1">Uncharacterized protein</fullName>
    </submittedName>
</protein>
<reference evidence="1" key="1">
    <citation type="submission" date="2021-01" db="EMBL/GenBank/DDBJ databases">
        <authorList>
            <person name="Corre E."/>
            <person name="Pelletier E."/>
            <person name="Niang G."/>
            <person name="Scheremetjew M."/>
            <person name="Finn R."/>
            <person name="Kale V."/>
            <person name="Holt S."/>
            <person name="Cochrane G."/>
            <person name="Meng A."/>
            <person name="Brown T."/>
            <person name="Cohen L."/>
        </authorList>
    </citation>
    <scope>NUCLEOTIDE SEQUENCE</scope>
    <source>
        <strain evidence="1">CCMP722</strain>
    </source>
</reference>
<sequence>MMLSVVTPFHARATNLGARNSSRMRGVQLATPKAPRVQARRTACRTVAVIFPPNLFARFMIPRPGYELGMEDAKDNYFGQIHKEFSAWKQTSESWVEGEFLQRRLKVHSKANGHKLLQAIQQEFYSPNGGGCQIRRETQSTTSLCCQEVRAMFNESRSEVVIDVPFPEDETNFKQAQSIMQKVEDLKNQHW</sequence>
<evidence type="ECO:0000313" key="1">
    <source>
        <dbReference type="EMBL" id="CAD8657544.1"/>
    </source>
</evidence>
<dbReference type="AlphaFoldDB" id="A0A7S0N1M6"/>